<feature type="transmembrane region" description="Helical" evidence="7">
    <location>
        <begin position="21"/>
        <end position="42"/>
    </location>
</feature>
<evidence type="ECO:0000313" key="8">
    <source>
        <dbReference type="EMBL" id="KAD4888270.1"/>
    </source>
</evidence>
<evidence type="ECO:0000256" key="5">
    <source>
        <dbReference type="ARBA" id="ARBA00022968"/>
    </source>
</evidence>
<evidence type="ECO:0000256" key="7">
    <source>
        <dbReference type="SAM" id="Phobius"/>
    </source>
</evidence>
<keyword evidence="5" id="KW-0735">Signal-anchor</keyword>
<evidence type="ECO:0000313" key="9">
    <source>
        <dbReference type="Proteomes" id="UP000326396"/>
    </source>
</evidence>
<dbReference type="GO" id="GO:0000139">
    <property type="term" value="C:Golgi membrane"/>
    <property type="evidence" value="ECO:0007669"/>
    <property type="project" value="UniProtKB-SubCell"/>
</dbReference>
<evidence type="ECO:0000256" key="6">
    <source>
        <dbReference type="ARBA" id="ARBA00023034"/>
    </source>
</evidence>
<dbReference type="Proteomes" id="UP000326396">
    <property type="component" value="Linkage Group LG19"/>
</dbReference>
<reference evidence="8 9" key="1">
    <citation type="submission" date="2019-05" db="EMBL/GenBank/DDBJ databases">
        <title>Mikania micrantha, genome provides insights into the molecular mechanism of rapid growth.</title>
        <authorList>
            <person name="Liu B."/>
        </authorList>
    </citation>
    <scope>NUCLEOTIDE SEQUENCE [LARGE SCALE GENOMIC DNA]</scope>
    <source>
        <strain evidence="8">NLD-2019</strain>
        <tissue evidence="8">Leaf</tissue>
    </source>
</reference>
<keyword evidence="7" id="KW-0812">Transmembrane</keyword>
<comment type="subcellular location">
    <subcellularLocation>
        <location evidence="1">Golgi apparatus membrane</location>
        <topology evidence="1">Single-pass type II membrane protein</topology>
    </subcellularLocation>
</comment>
<evidence type="ECO:0000256" key="2">
    <source>
        <dbReference type="ARBA" id="ARBA00005664"/>
    </source>
</evidence>
<protein>
    <submittedName>
        <fullName evidence="8">Uncharacterized protein</fullName>
    </submittedName>
</protein>
<dbReference type="GO" id="GO:0005802">
    <property type="term" value="C:trans-Golgi network"/>
    <property type="evidence" value="ECO:0007669"/>
    <property type="project" value="TreeGrafter"/>
</dbReference>
<comment type="similarity">
    <text evidence="2">Belongs to the glycosyltransferase 34 family.</text>
</comment>
<dbReference type="SUPFAM" id="SSF53448">
    <property type="entry name" value="Nucleotide-diphospho-sugar transferases"/>
    <property type="match status" value="1"/>
</dbReference>
<name>A0A5N6NIE6_9ASTR</name>
<dbReference type="GO" id="GO:0008378">
    <property type="term" value="F:galactosyltransferase activity"/>
    <property type="evidence" value="ECO:0007669"/>
    <property type="project" value="TreeGrafter"/>
</dbReference>
<dbReference type="GO" id="GO:0005768">
    <property type="term" value="C:endosome"/>
    <property type="evidence" value="ECO:0007669"/>
    <property type="project" value="TreeGrafter"/>
</dbReference>
<keyword evidence="9" id="KW-1185">Reference proteome</keyword>
<dbReference type="Pfam" id="PF05637">
    <property type="entry name" value="Glyco_transf_34"/>
    <property type="match status" value="1"/>
</dbReference>
<keyword evidence="7" id="KW-0472">Membrane</keyword>
<dbReference type="OrthoDB" id="407658at2759"/>
<keyword evidence="4" id="KW-0808">Transferase</keyword>
<dbReference type="InterPro" id="IPR008630">
    <property type="entry name" value="Glyco_trans_34"/>
</dbReference>
<dbReference type="InterPro" id="IPR029044">
    <property type="entry name" value="Nucleotide-diphossugar_trans"/>
</dbReference>
<gene>
    <name evidence="8" type="ORF">E3N88_20343</name>
</gene>
<accession>A0A5N6NIE6</accession>
<dbReference type="AlphaFoldDB" id="A0A5N6NIE6"/>
<evidence type="ECO:0000256" key="3">
    <source>
        <dbReference type="ARBA" id="ARBA00022676"/>
    </source>
</evidence>
<keyword evidence="7" id="KW-1133">Transmembrane helix</keyword>
<organism evidence="8 9">
    <name type="scientific">Mikania micrantha</name>
    <name type="common">bitter vine</name>
    <dbReference type="NCBI Taxonomy" id="192012"/>
    <lineage>
        <taxon>Eukaryota</taxon>
        <taxon>Viridiplantae</taxon>
        <taxon>Streptophyta</taxon>
        <taxon>Embryophyta</taxon>
        <taxon>Tracheophyta</taxon>
        <taxon>Spermatophyta</taxon>
        <taxon>Magnoliopsida</taxon>
        <taxon>eudicotyledons</taxon>
        <taxon>Gunneridae</taxon>
        <taxon>Pentapetalae</taxon>
        <taxon>asterids</taxon>
        <taxon>campanulids</taxon>
        <taxon>Asterales</taxon>
        <taxon>Asteraceae</taxon>
        <taxon>Asteroideae</taxon>
        <taxon>Heliantheae alliance</taxon>
        <taxon>Eupatorieae</taxon>
        <taxon>Mikania</taxon>
    </lineage>
</organism>
<dbReference type="PANTHER" id="PTHR31311:SF46">
    <property type="entry name" value="GLYCOSYLTRANSFERASE 7"/>
    <property type="match status" value="1"/>
</dbReference>
<comment type="caution">
    <text evidence="8">The sequence shown here is derived from an EMBL/GenBank/DDBJ whole genome shotgun (WGS) entry which is preliminary data.</text>
</comment>
<sequence>MQNRRTSSSSLSSTGIPIIGGTIVALSLFWVFWPIIGFIFTFPNRTIDFSTGVNNFNLFSGDGAVTGGNGLNLTHEPPDPTFYDDPDLTYTINNPIKNWDEKRREWLWLHPSFIPGVEKRVMLVTGSQSNPCWNPIGDHLVLRFLKNKVDFCRIHGYDIFYSNVLFHPKMSTYRARIPWIRAAMLAHPEAEWIFWVDSDVVFTNMDFKLPFQRYRNHNFVVHGWPESIYKKKSWKGLNDGVFLIRNSQWALDFMDVWSGIGPNSPKYKKRGGSDDQTGLIYLLLKEKEKWEDKIYVEAGYYLEGKWMEVMGKLENLTEKYNGVEKGVRRLRKRHGEKVRGYSALWEEYLESDGLTRPFVVDFRGCHPCSGRHNKLYSRQSCLDAMEVALNFGDNQVLRSYGFVHSSLGDSSSVLPLAFDYPA</sequence>
<dbReference type="Gene3D" id="3.90.550.10">
    <property type="entry name" value="Spore Coat Polysaccharide Biosynthesis Protein SpsA, Chain A"/>
    <property type="match status" value="1"/>
</dbReference>
<proteinExistence type="inferred from homology"/>
<dbReference type="PANTHER" id="PTHR31311">
    <property type="entry name" value="XYLOGLUCAN 6-XYLOSYLTRANSFERASE 5-RELATED-RELATED"/>
    <property type="match status" value="1"/>
</dbReference>
<dbReference type="EMBL" id="SZYD01000011">
    <property type="protein sequence ID" value="KAD4888270.1"/>
    <property type="molecule type" value="Genomic_DNA"/>
</dbReference>
<evidence type="ECO:0000256" key="1">
    <source>
        <dbReference type="ARBA" id="ARBA00004323"/>
    </source>
</evidence>
<evidence type="ECO:0000256" key="4">
    <source>
        <dbReference type="ARBA" id="ARBA00022679"/>
    </source>
</evidence>
<keyword evidence="6" id="KW-0333">Golgi apparatus</keyword>
<keyword evidence="3" id="KW-0328">Glycosyltransferase</keyword>